<dbReference type="EMBL" id="KU686210">
    <property type="protein sequence ID" value="AOV61681.1"/>
    <property type="molecule type" value="Genomic_DNA"/>
</dbReference>
<dbReference type="RefSeq" id="YP_009325197.1">
    <property type="nucleotide sequence ID" value="NC_031944.1"/>
</dbReference>
<protein>
    <submittedName>
        <fullName evidence="1">Uncharacterized protein</fullName>
    </submittedName>
</protein>
<sequence length="123" mass="14479">MSAINEAELYELIDKSIDLAMSEQKYLFKLYPYLKTNKWTRRQVNEFIESTSAAQLNEIILDLEGYIKGGDKILREAYGHIPKPKARKIKEYLYGILEDAWQYHAERKPGRKPGTKNRKRLTK</sequence>
<gene>
    <name evidence="1" type="ORF">P090810_208</name>
</gene>
<evidence type="ECO:0000313" key="2">
    <source>
        <dbReference type="Proteomes" id="UP000204364"/>
    </source>
</evidence>
<dbReference type="Proteomes" id="UP000204364">
    <property type="component" value="Segment"/>
</dbReference>
<evidence type="ECO:0000313" key="1">
    <source>
        <dbReference type="EMBL" id="AOV61681.1"/>
    </source>
</evidence>
<dbReference type="OrthoDB" id="20374at10239"/>
<name>A0A1D8KSP1_9CAUD</name>
<organism evidence="1 2">
    <name type="scientific">Synechococcus phage S-WAM1</name>
    <dbReference type="NCBI Taxonomy" id="1815521"/>
    <lineage>
        <taxon>Viruses</taxon>
        <taxon>Duplodnaviria</taxon>
        <taxon>Heunggongvirae</taxon>
        <taxon>Uroviricota</taxon>
        <taxon>Caudoviricetes</taxon>
        <taxon>Pantevenvirales</taxon>
        <taxon>Kyanoviridae</taxon>
        <taxon>Sokavirus</taxon>
        <taxon>Sokavirus swam1</taxon>
    </lineage>
</organism>
<dbReference type="KEGG" id="vg:30310161"/>
<dbReference type="GeneID" id="30310161"/>
<proteinExistence type="predicted"/>
<accession>A0A1D8KSP1</accession>
<keyword evidence="2" id="KW-1185">Reference proteome</keyword>
<reference evidence="1 2" key="1">
    <citation type="journal article" date="2016" name="Virology">
        <title>The genomic content and context of auxiliary metabolic genes in marine cyanomyoviruses.</title>
        <authorList>
            <person name="Crummett L.T."/>
            <person name="Puxty R.J."/>
            <person name="Weihe C."/>
            <person name="Marston M.F."/>
            <person name="Martiny J.B."/>
        </authorList>
    </citation>
    <scope>NUCLEOTIDE SEQUENCE [LARGE SCALE GENOMIC DNA]</scope>
    <source>
        <strain evidence="1">0810PA09</strain>
    </source>
</reference>